<evidence type="ECO:0000259" key="4">
    <source>
        <dbReference type="Pfam" id="PF01464"/>
    </source>
</evidence>
<evidence type="ECO:0000256" key="2">
    <source>
        <dbReference type="ARBA" id="ARBA00009387"/>
    </source>
</evidence>
<dbReference type="KEGG" id="palw:PSAL_030080"/>
<dbReference type="PANTHER" id="PTHR37423:SF2">
    <property type="entry name" value="MEMBRANE-BOUND LYTIC MUREIN TRANSGLYCOSYLASE C"/>
    <property type="match status" value="1"/>
</dbReference>
<evidence type="ECO:0000256" key="3">
    <source>
        <dbReference type="ARBA" id="ARBA00022729"/>
    </source>
</evidence>
<dbReference type="InterPro" id="IPR000189">
    <property type="entry name" value="Transglyc_AS"/>
</dbReference>
<dbReference type="GO" id="GO:0008933">
    <property type="term" value="F:peptidoglycan lytic transglycosylase activity"/>
    <property type="evidence" value="ECO:0007669"/>
    <property type="project" value="InterPro"/>
</dbReference>
<dbReference type="CDD" id="cd13401">
    <property type="entry name" value="Slt70-like"/>
    <property type="match status" value="1"/>
</dbReference>
<evidence type="ECO:0000313" key="6">
    <source>
        <dbReference type="Proteomes" id="UP000283786"/>
    </source>
</evidence>
<dbReference type="SUPFAM" id="SSF53955">
    <property type="entry name" value="Lysozyme-like"/>
    <property type="match status" value="1"/>
</dbReference>
<dbReference type="EMBL" id="CP060436">
    <property type="protein sequence ID" value="QPM91753.1"/>
    <property type="molecule type" value="Genomic_DNA"/>
</dbReference>
<feature type="domain" description="Transglycosylase SLT" evidence="4">
    <location>
        <begin position="537"/>
        <end position="637"/>
    </location>
</feature>
<keyword evidence="3" id="KW-0732">Signal</keyword>
<sequence>MATRFAALFVTSCLLSGTGAEAQSGFAPARSVTPPLGEAAPSDPASVPAESEPDEVVAEITQGPLAPSRAVVPRHLHWALIAARAGDYDRAAQIALRDGPVAVDIIEWTRLRDGEGSAQEVLDFLGDHGDWPGLDLLRSRNEGVFAAADAAQVLAFFHSSPPETGLGTLAYADALRQQGQGDAADAVLIAAWRNLRLSPTLQATFLVGNQDLLAPYHGDRLNMLYWASGAEEIQAMKDVAKPGDWALAQAIRLARVGAEGADAAIAALPAEDRLDGTLAYARFRARVAQGRTSDAKTLMVSQSRIPGGLDRPDAWASERRAYVREEMRAGNNDLAYDLAAHHQLTAGGNFADLEWLAGYIALQRLDQPEVALGHFERLRGGVETPISLGRAYYWIGRAQEALGDKAAAQAAYRAGGAHQTSFYGLLAAEKAGMPSDPTLAGAPSAVRWQGADFAGSDLRQAAALLRSAGEGWRAELFLLGLSNRLDEDGFSALGAMAEDWGDAHLQVMIGKWAAGRGIVLPRHYYALHPLAGMDLPVHPELALAIARRESEFDPAVMSGAGAGGLMQLMPGTARDMARDLGVTDHSQARLTEDWQHNAALGSAYLADLGQRFGGNVLLMSVGYNAGPGRAEQWLQSLGDPRDPEVDVVDWIEAIPYRETRNYVQRVAESLPVYRARLGLDPRPVPFSVELKGSTLLPLAPKGE</sequence>
<keyword evidence="6" id="KW-1185">Reference proteome</keyword>
<gene>
    <name evidence="5" type="ORF">PSAL_030080</name>
</gene>
<organism evidence="5 6">
    <name type="scientific">Pseudooceanicola algae</name>
    <dbReference type="NCBI Taxonomy" id="1537215"/>
    <lineage>
        <taxon>Bacteria</taxon>
        <taxon>Pseudomonadati</taxon>
        <taxon>Pseudomonadota</taxon>
        <taxon>Alphaproteobacteria</taxon>
        <taxon>Rhodobacterales</taxon>
        <taxon>Paracoccaceae</taxon>
        <taxon>Pseudooceanicola</taxon>
    </lineage>
</organism>
<evidence type="ECO:0000313" key="5">
    <source>
        <dbReference type="EMBL" id="QPM91753.1"/>
    </source>
</evidence>
<dbReference type="Pfam" id="PF01464">
    <property type="entry name" value="SLT"/>
    <property type="match status" value="1"/>
</dbReference>
<dbReference type="InterPro" id="IPR008939">
    <property type="entry name" value="Lytic_TGlycosylase_superhlx_U"/>
</dbReference>
<protein>
    <recommendedName>
        <fullName evidence="4">Transglycosylase SLT domain-containing protein</fullName>
    </recommendedName>
</protein>
<dbReference type="GO" id="GO:0004553">
    <property type="term" value="F:hydrolase activity, hydrolyzing O-glycosyl compounds"/>
    <property type="evidence" value="ECO:0007669"/>
    <property type="project" value="InterPro"/>
</dbReference>
<reference evidence="5 6" key="1">
    <citation type="submission" date="2020-08" db="EMBL/GenBank/DDBJ databases">
        <title>Genome sequence of Rhodobacteraceae bacterium Lw-13e.</title>
        <authorList>
            <person name="Poehlein A."/>
            <person name="Wolter L."/>
            <person name="Daniel R."/>
            <person name="Brinkhoff T."/>
        </authorList>
    </citation>
    <scope>NUCLEOTIDE SEQUENCE [LARGE SCALE GENOMIC DNA]</scope>
    <source>
        <strain evidence="5 6">Lw-13e</strain>
    </source>
</reference>
<evidence type="ECO:0000256" key="1">
    <source>
        <dbReference type="ARBA" id="ARBA00007734"/>
    </source>
</evidence>
<dbReference type="AlphaFoldDB" id="A0A418SGF2"/>
<dbReference type="InterPro" id="IPR023346">
    <property type="entry name" value="Lysozyme-like_dom_sf"/>
</dbReference>
<proteinExistence type="inferred from homology"/>
<accession>A0A418SGF2</accession>
<comment type="similarity">
    <text evidence="2">Belongs to the virb1 family.</text>
</comment>
<comment type="similarity">
    <text evidence="1">Belongs to the transglycosylase Slt family.</text>
</comment>
<dbReference type="Proteomes" id="UP000283786">
    <property type="component" value="Chromosome"/>
</dbReference>
<dbReference type="GO" id="GO:0042597">
    <property type="term" value="C:periplasmic space"/>
    <property type="evidence" value="ECO:0007669"/>
    <property type="project" value="InterPro"/>
</dbReference>
<dbReference type="GO" id="GO:0000270">
    <property type="term" value="P:peptidoglycan metabolic process"/>
    <property type="evidence" value="ECO:0007669"/>
    <property type="project" value="InterPro"/>
</dbReference>
<dbReference type="Gene3D" id="1.25.20.10">
    <property type="entry name" value="Bacterial muramidases"/>
    <property type="match status" value="1"/>
</dbReference>
<dbReference type="SUPFAM" id="SSF48435">
    <property type="entry name" value="Bacterial muramidases"/>
    <property type="match status" value="1"/>
</dbReference>
<dbReference type="Gene3D" id="1.10.530.10">
    <property type="match status" value="1"/>
</dbReference>
<dbReference type="PROSITE" id="PS00922">
    <property type="entry name" value="TRANSGLYCOSYLASE"/>
    <property type="match status" value="1"/>
</dbReference>
<dbReference type="InterPro" id="IPR008258">
    <property type="entry name" value="Transglycosylase_SLT_dom_1"/>
</dbReference>
<dbReference type="OrthoDB" id="9815002at2"/>
<dbReference type="PANTHER" id="PTHR37423">
    <property type="entry name" value="SOLUBLE LYTIC MUREIN TRANSGLYCOSYLASE-RELATED"/>
    <property type="match status" value="1"/>
</dbReference>
<dbReference type="GO" id="GO:0016020">
    <property type="term" value="C:membrane"/>
    <property type="evidence" value="ECO:0007669"/>
    <property type="project" value="InterPro"/>
</dbReference>
<name>A0A418SGF2_9RHOB</name>